<organism evidence="3 4">
    <name type="scientific">SAR324 cluster bacterium</name>
    <dbReference type="NCBI Taxonomy" id="2024889"/>
    <lineage>
        <taxon>Bacteria</taxon>
        <taxon>Deltaproteobacteria</taxon>
        <taxon>SAR324 cluster</taxon>
    </lineage>
</organism>
<dbReference type="InterPro" id="IPR050515">
    <property type="entry name" value="Beta-lactam/transpept"/>
</dbReference>
<protein>
    <recommendedName>
        <fullName evidence="2">Penicillin-binding protein transpeptidase domain-containing protein</fullName>
    </recommendedName>
</protein>
<dbReference type="InterPro" id="IPR012338">
    <property type="entry name" value="Beta-lactam/transpept-like"/>
</dbReference>
<accession>A0A7X9FQT8</accession>
<evidence type="ECO:0000313" key="4">
    <source>
        <dbReference type="Proteomes" id="UP000524246"/>
    </source>
</evidence>
<evidence type="ECO:0000313" key="3">
    <source>
        <dbReference type="EMBL" id="NMC62497.1"/>
    </source>
</evidence>
<reference evidence="3 4" key="1">
    <citation type="journal article" date="2020" name="Biotechnol. Biofuels">
        <title>New insights from the biogas microbiome by comprehensive genome-resolved metagenomics of nearly 1600 species originating from multiple anaerobic digesters.</title>
        <authorList>
            <person name="Campanaro S."/>
            <person name="Treu L."/>
            <person name="Rodriguez-R L.M."/>
            <person name="Kovalovszki A."/>
            <person name="Ziels R.M."/>
            <person name="Maus I."/>
            <person name="Zhu X."/>
            <person name="Kougias P.G."/>
            <person name="Basile A."/>
            <person name="Luo G."/>
            <person name="Schluter A."/>
            <person name="Konstantinidis K.T."/>
            <person name="Angelidaki I."/>
        </authorList>
    </citation>
    <scope>NUCLEOTIDE SEQUENCE [LARGE SCALE GENOMIC DNA]</scope>
    <source>
        <strain evidence="3">AS27yjCOA_65</strain>
    </source>
</reference>
<feature type="domain" description="Penicillin-binding protein transpeptidase" evidence="2">
    <location>
        <begin position="172"/>
        <end position="450"/>
    </location>
</feature>
<gene>
    <name evidence="3" type="ORF">GYA55_04945</name>
</gene>
<dbReference type="GO" id="GO:0008658">
    <property type="term" value="F:penicillin binding"/>
    <property type="evidence" value="ECO:0007669"/>
    <property type="project" value="InterPro"/>
</dbReference>
<dbReference type="AlphaFoldDB" id="A0A7X9FQT8"/>
<dbReference type="InterPro" id="IPR001460">
    <property type="entry name" value="PCN-bd_Tpept"/>
</dbReference>
<dbReference type="PANTHER" id="PTHR30627">
    <property type="entry name" value="PEPTIDOGLYCAN D,D-TRANSPEPTIDASE"/>
    <property type="match status" value="1"/>
</dbReference>
<name>A0A7X9FQT8_9DELT</name>
<dbReference type="PANTHER" id="PTHR30627:SF2">
    <property type="entry name" value="PEPTIDOGLYCAN D,D-TRANSPEPTIDASE MRDA"/>
    <property type="match status" value="1"/>
</dbReference>
<dbReference type="GO" id="GO:0005886">
    <property type="term" value="C:plasma membrane"/>
    <property type="evidence" value="ECO:0007669"/>
    <property type="project" value="TreeGrafter"/>
</dbReference>
<dbReference type="Proteomes" id="UP000524246">
    <property type="component" value="Unassembled WGS sequence"/>
</dbReference>
<dbReference type="SUPFAM" id="SSF56601">
    <property type="entry name" value="beta-lactamase/transpeptidase-like"/>
    <property type="match status" value="1"/>
</dbReference>
<sequence length="470" mass="51643">MATTRNIVIIPFMQLIRFIVIALLLFAVPSWATPKAQYKIGNSTNKKWSNYKSANSTKKVKKISPSIKSSKTTSTNSSLSESTIKTEPAIEKTNPKTSAPKYRLSLPPVPLRISYQSNGRAVLNQIPRFDLGDKSQVTGETSDNEIVYFTLEAELQRYADRLIQKARAPHIAMVVMQPSTGKILAIAEKSSTYNDLSLHSGFPAASLFKVITAAAAVEQAGMSPMQSISFRGGNYTLSQWNFNPDPRKDQRQMSAAEALGRSCNPVFGRIALNYLNAFELRNYARLFAFNEAIPFEAVLPQSSAFVPVDAYELSRTAAGFGAVRISPVHAATIMSAIANQGLMPQPILIEKIVSENGEIKYRSRPTLLKRTVRPETARTLLNMMEYTTTIGTSRREFGESKQNKLKNLRVAAKTGTLRGDNPSGLNHWFIATAPIENPKVAVAIVAVDGGGLDSKPSHLGRLLMEKYILG</sequence>
<evidence type="ECO:0000259" key="2">
    <source>
        <dbReference type="Pfam" id="PF00905"/>
    </source>
</evidence>
<dbReference type="GO" id="GO:0071555">
    <property type="term" value="P:cell wall organization"/>
    <property type="evidence" value="ECO:0007669"/>
    <property type="project" value="TreeGrafter"/>
</dbReference>
<feature type="region of interest" description="Disordered" evidence="1">
    <location>
        <begin position="62"/>
        <end position="101"/>
    </location>
</feature>
<dbReference type="GO" id="GO:0071972">
    <property type="term" value="F:peptidoglycan L,D-transpeptidase activity"/>
    <property type="evidence" value="ECO:0007669"/>
    <property type="project" value="TreeGrafter"/>
</dbReference>
<proteinExistence type="predicted"/>
<dbReference type="Gene3D" id="3.40.710.10">
    <property type="entry name" value="DD-peptidase/beta-lactamase superfamily"/>
    <property type="match status" value="1"/>
</dbReference>
<dbReference type="Pfam" id="PF00905">
    <property type="entry name" value="Transpeptidase"/>
    <property type="match status" value="1"/>
</dbReference>
<dbReference type="EMBL" id="JAAZON010000207">
    <property type="protein sequence ID" value="NMC62497.1"/>
    <property type="molecule type" value="Genomic_DNA"/>
</dbReference>
<evidence type="ECO:0000256" key="1">
    <source>
        <dbReference type="SAM" id="MobiDB-lite"/>
    </source>
</evidence>
<feature type="compositionally biased region" description="Low complexity" evidence="1">
    <location>
        <begin position="63"/>
        <end position="85"/>
    </location>
</feature>
<comment type="caution">
    <text evidence="3">The sequence shown here is derived from an EMBL/GenBank/DDBJ whole genome shotgun (WGS) entry which is preliminary data.</text>
</comment>